<feature type="signal peptide" evidence="1">
    <location>
        <begin position="1"/>
        <end position="19"/>
    </location>
</feature>
<proteinExistence type="predicted"/>
<name>W2C4Y7_9BACT</name>
<dbReference type="InterPro" id="IPR025665">
    <property type="entry name" value="Beta-barrel_OMP_2"/>
</dbReference>
<organism evidence="3 4">
    <name type="scientific">Tannerella sp. oral taxon BU063 isolate Cell 2</name>
    <dbReference type="NCBI Taxonomy" id="1411148"/>
    <lineage>
        <taxon>Bacteria</taxon>
        <taxon>Pseudomonadati</taxon>
        <taxon>Bacteroidota</taxon>
        <taxon>Bacteroidia</taxon>
        <taxon>Bacteroidales</taxon>
        <taxon>Tannerellaceae</taxon>
        <taxon>Tannerella</taxon>
    </lineage>
</organism>
<keyword evidence="1" id="KW-0732">Signal</keyword>
<evidence type="ECO:0000259" key="2">
    <source>
        <dbReference type="Pfam" id="PF13568"/>
    </source>
</evidence>
<dbReference type="PATRIC" id="fig|1411148.3.peg.1528"/>
<protein>
    <recommendedName>
        <fullName evidence="2">Outer membrane protein beta-barrel domain-containing protein</fullName>
    </recommendedName>
</protein>
<feature type="chain" id="PRO_5004812485" description="Outer membrane protein beta-barrel domain-containing protein" evidence="1">
    <location>
        <begin position="20"/>
        <end position="199"/>
    </location>
</feature>
<comment type="caution">
    <text evidence="3">The sequence shown here is derived from an EMBL/GenBank/DDBJ whole genome shotgun (WGS) entry which is preliminary data.</text>
</comment>
<evidence type="ECO:0000256" key="1">
    <source>
        <dbReference type="SAM" id="SignalP"/>
    </source>
</evidence>
<dbReference type="Pfam" id="PF13568">
    <property type="entry name" value="OMP_b-brl_2"/>
    <property type="match status" value="1"/>
</dbReference>
<gene>
    <name evidence="3" type="ORF">N425_09600</name>
</gene>
<evidence type="ECO:0000313" key="4">
    <source>
        <dbReference type="Proteomes" id="UP000018837"/>
    </source>
</evidence>
<reference evidence="3 4" key="1">
    <citation type="submission" date="2013-11" db="EMBL/GenBank/DDBJ databases">
        <title>Single cell genomics of uncultured Tannerella BU063 (oral taxon 286).</title>
        <authorList>
            <person name="Beall C.J."/>
            <person name="Campbell A.G."/>
            <person name="Griffen A.L."/>
            <person name="Podar M."/>
            <person name="Leys E.J."/>
        </authorList>
    </citation>
    <scope>NUCLEOTIDE SEQUENCE [LARGE SCALE GENOMIC DNA]</scope>
    <source>
        <strain evidence="3">Cell 2</strain>
    </source>
</reference>
<feature type="domain" description="Outer membrane protein beta-barrel" evidence="2">
    <location>
        <begin position="24"/>
        <end position="173"/>
    </location>
</feature>
<sequence length="199" mass="22689">MKKYLLLLLAGLWTCAAQAKIIPGVRLGLSYNQLTQIVDEEVTYGGRIGFEAAGLIDIPLSQRFSIVPELAVASEGGAYNYLYLFDDMMITGRHSSSYLSLRLPVNMVYKIRFADWQMGIMAGPFASVSTREREHHEWISREFRRFDVGAGAGLYVEYHSVFFSVYGRTGFIDKLRQKQPFESQVYQNSVALSFGYRFY</sequence>
<dbReference type="AlphaFoldDB" id="W2C4Y7"/>
<dbReference type="EMBL" id="AYUF01000481">
    <property type="protein sequence ID" value="ETK01511.1"/>
    <property type="molecule type" value="Genomic_DNA"/>
</dbReference>
<evidence type="ECO:0000313" key="3">
    <source>
        <dbReference type="EMBL" id="ETK01511.1"/>
    </source>
</evidence>
<dbReference type="Proteomes" id="UP000018837">
    <property type="component" value="Unassembled WGS sequence"/>
</dbReference>
<accession>W2C4Y7</accession>